<evidence type="ECO:0000313" key="1">
    <source>
        <dbReference type="EMBL" id="KAI3820200.1"/>
    </source>
</evidence>
<keyword evidence="2" id="KW-1185">Reference proteome</keyword>
<comment type="caution">
    <text evidence="1">The sequence shown here is derived from an EMBL/GenBank/DDBJ whole genome shotgun (WGS) entry which is preliminary data.</text>
</comment>
<reference evidence="1 2" key="2">
    <citation type="journal article" date="2022" name="Mol. Ecol. Resour.">
        <title>The genomes of chicory, endive, great burdock and yacon provide insights into Asteraceae paleo-polyploidization history and plant inulin production.</title>
        <authorList>
            <person name="Fan W."/>
            <person name="Wang S."/>
            <person name="Wang H."/>
            <person name="Wang A."/>
            <person name="Jiang F."/>
            <person name="Liu H."/>
            <person name="Zhao H."/>
            <person name="Xu D."/>
            <person name="Zhang Y."/>
        </authorList>
    </citation>
    <scope>NUCLEOTIDE SEQUENCE [LARGE SCALE GENOMIC DNA]</scope>
    <source>
        <strain evidence="2">cv. Yunnan</strain>
        <tissue evidence="1">Leaves</tissue>
    </source>
</reference>
<dbReference type="Proteomes" id="UP001056120">
    <property type="component" value="Linkage Group LG04"/>
</dbReference>
<dbReference type="EMBL" id="CM042021">
    <property type="protein sequence ID" value="KAI3820200.1"/>
    <property type="molecule type" value="Genomic_DNA"/>
</dbReference>
<accession>A0ACB9JIT0</accession>
<proteinExistence type="predicted"/>
<evidence type="ECO:0000313" key="2">
    <source>
        <dbReference type="Proteomes" id="UP001056120"/>
    </source>
</evidence>
<sequence>MQRSEITEWDKICLRPMNIKWPENWSPSTGLDVENKVWSTAVNCTKESWKKQDVVAGSGAYSSMIQQLSNQEGNDNVSFFEKYNPIVECLAKWWGSHKLNEHEVWRKSKGATGLPSRWLDVDRDACYPEENNHRRKKKKRKSKGLNPFTNNKNKATEAGGWIWGAPLGKKTERNIKYGSLGINVHQRT</sequence>
<gene>
    <name evidence="1" type="ORF">L1987_14059</name>
</gene>
<organism evidence="1 2">
    <name type="scientific">Smallanthus sonchifolius</name>
    <dbReference type="NCBI Taxonomy" id="185202"/>
    <lineage>
        <taxon>Eukaryota</taxon>
        <taxon>Viridiplantae</taxon>
        <taxon>Streptophyta</taxon>
        <taxon>Embryophyta</taxon>
        <taxon>Tracheophyta</taxon>
        <taxon>Spermatophyta</taxon>
        <taxon>Magnoliopsida</taxon>
        <taxon>eudicotyledons</taxon>
        <taxon>Gunneridae</taxon>
        <taxon>Pentapetalae</taxon>
        <taxon>asterids</taxon>
        <taxon>campanulids</taxon>
        <taxon>Asterales</taxon>
        <taxon>Asteraceae</taxon>
        <taxon>Asteroideae</taxon>
        <taxon>Heliantheae alliance</taxon>
        <taxon>Millerieae</taxon>
        <taxon>Smallanthus</taxon>
    </lineage>
</organism>
<protein>
    <submittedName>
        <fullName evidence="1">Uncharacterized protein</fullName>
    </submittedName>
</protein>
<name>A0ACB9JIT0_9ASTR</name>
<reference evidence="2" key="1">
    <citation type="journal article" date="2022" name="Mol. Ecol. Resour.">
        <title>The genomes of chicory, endive, great burdock and yacon provide insights into Asteraceae palaeo-polyploidization history and plant inulin production.</title>
        <authorList>
            <person name="Fan W."/>
            <person name="Wang S."/>
            <person name="Wang H."/>
            <person name="Wang A."/>
            <person name="Jiang F."/>
            <person name="Liu H."/>
            <person name="Zhao H."/>
            <person name="Xu D."/>
            <person name="Zhang Y."/>
        </authorList>
    </citation>
    <scope>NUCLEOTIDE SEQUENCE [LARGE SCALE GENOMIC DNA]</scope>
    <source>
        <strain evidence="2">cv. Yunnan</strain>
    </source>
</reference>